<feature type="transmembrane region" description="Helical" evidence="1">
    <location>
        <begin position="74"/>
        <end position="94"/>
    </location>
</feature>
<keyword evidence="4" id="KW-1185">Reference proteome</keyword>
<keyword evidence="1" id="KW-1133">Transmembrane helix</keyword>
<sequence>MSSSPEHQTSADVPGTATSSQTAATQVEIPQYSVLAVLGVWAAAALPMGMLAWLVAPALADRLSGTDGVPLFKALILCLTAGLVWQFVIVVVLVRTEQGTLRWRTVREALWLTSPRSPRSGRAGGRVWLVLVPLVLLFAAEDLFPDLGAPYDRDLGAFLGSDAGQHFFSGNWTWFAVLVVLWVFNTVLGEELLFRGLLLPRMNGAFGRADWVANGVLFAAYHLHIPWSIPATLLDTFLLAYPSKRYRSAWIGIAVHSSQTLFFGALVLALVLR</sequence>
<dbReference type="OrthoDB" id="3392646at2"/>
<reference evidence="3 4" key="1">
    <citation type="submission" date="2019-01" db="EMBL/GenBank/DDBJ databases">
        <title>Nocardioides guangzhouensis sp. nov., an actinobacterium isolated from soil.</title>
        <authorList>
            <person name="Fu Y."/>
            <person name="Cai Y."/>
            <person name="Lin Z."/>
            <person name="Chen P."/>
        </authorList>
    </citation>
    <scope>NUCLEOTIDE SEQUENCE [LARGE SCALE GENOMIC DNA]</scope>
    <source>
        <strain evidence="3 4">NBRC 105384</strain>
    </source>
</reference>
<dbReference type="RefSeq" id="WP_129989558.1">
    <property type="nucleotide sequence ID" value="NZ_SDPU01000036.1"/>
</dbReference>
<name>A0A4Q5ITX2_9ACTN</name>
<proteinExistence type="predicted"/>
<dbReference type="GO" id="GO:0008237">
    <property type="term" value="F:metallopeptidase activity"/>
    <property type="evidence" value="ECO:0007669"/>
    <property type="project" value="UniProtKB-KW"/>
</dbReference>
<dbReference type="InterPro" id="IPR003675">
    <property type="entry name" value="Rce1/LyrA-like_dom"/>
</dbReference>
<evidence type="ECO:0000256" key="1">
    <source>
        <dbReference type="SAM" id="Phobius"/>
    </source>
</evidence>
<protein>
    <submittedName>
        <fullName evidence="3">CPBP family intramembrane metalloprotease</fullName>
    </submittedName>
</protein>
<dbReference type="Proteomes" id="UP000291189">
    <property type="component" value="Unassembled WGS sequence"/>
</dbReference>
<dbReference type="GO" id="GO:0080120">
    <property type="term" value="P:CAAX-box protein maturation"/>
    <property type="evidence" value="ECO:0007669"/>
    <property type="project" value="UniProtKB-ARBA"/>
</dbReference>
<keyword evidence="1" id="KW-0472">Membrane</keyword>
<evidence type="ECO:0000313" key="3">
    <source>
        <dbReference type="EMBL" id="RYU09260.1"/>
    </source>
</evidence>
<feature type="transmembrane region" description="Helical" evidence="1">
    <location>
        <begin position="249"/>
        <end position="272"/>
    </location>
</feature>
<accession>A0A4Q5ITX2</accession>
<feature type="transmembrane region" description="Helical" evidence="1">
    <location>
        <begin position="211"/>
        <end position="229"/>
    </location>
</feature>
<keyword evidence="3" id="KW-0482">Metalloprotease</keyword>
<evidence type="ECO:0000259" key="2">
    <source>
        <dbReference type="Pfam" id="PF02517"/>
    </source>
</evidence>
<evidence type="ECO:0000313" key="4">
    <source>
        <dbReference type="Proteomes" id="UP000291189"/>
    </source>
</evidence>
<keyword evidence="3" id="KW-0645">Protease</keyword>
<keyword evidence="1" id="KW-0812">Transmembrane</keyword>
<comment type="caution">
    <text evidence="3">The sequence shown here is derived from an EMBL/GenBank/DDBJ whole genome shotgun (WGS) entry which is preliminary data.</text>
</comment>
<gene>
    <name evidence="3" type="ORF">ETU37_22205</name>
</gene>
<feature type="transmembrane region" description="Helical" evidence="1">
    <location>
        <begin position="172"/>
        <end position="190"/>
    </location>
</feature>
<dbReference type="GO" id="GO:0004175">
    <property type="term" value="F:endopeptidase activity"/>
    <property type="evidence" value="ECO:0007669"/>
    <property type="project" value="UniProtKB-ARBA"/>
</dbReference>
<dbReference type="GO" id="GO:0006508">
    <property type="term" value="P:proteolysis"/>
    <property type="evidence" value="ECO:0007669"/>
    <property type="project" value="UniProtKB-KW"/>
</dbReference>
<dbReference type="EMBL" id="SDPU01000036">
    <property type="protein sequence ID" value="RYU09260.1"/>
    <property type="molecule type" value="Genomic_DNA"/>
</dbReference>
<organism evidence="3 4">
    <name type="scientific">Nocardioides iriomotensis</name>
    <dbReference type="NCBI Taxonomy" id="715784"/>
    <lineage>
        <taxon>Bacteria</taxon>
        <taxon>Bacillati</taxon>
        <taxon>Actinomycetota</taxon>
        <taxon>Actinomycetes</taxon>
        <taxon>Propionibacteriales</taxon>
        <taxon>Nocardioidaceae</taxon>
        <taxon>Nocardioides</taxon>
    </lineage>
</organism>
<dbReference type="AlphaFoldDB" id="A0A4Q5ITX2"/>
<feature type="domain" description="CAAX prenyl protease 2/Lysostaphin resistance protein A-like" evidence="2">
    <location>
        <begin position="173"/>
        <end position="258"/>
    </location>
</feature>
<keyword evidence="3" id="KW-0378">Hydrolase</keyword>
<feature type="transmembrane region" description="Helical" evidence="1">
    <location>
        <begin position="34"/>
        <end position="54"/>
    </location>
</feature>
<dbReference type="Pfam" id="PF02517">
    <property type="entry name" value="Rce1-like"/>
    <property type="match status" value="1"/>
</dbReference>
<feature type="transmembrane region" description="Helical" evidence="1">
    <location>
        <begin position="123"/>
        <end position="140"/>
    </location>
</feature>